<gene>
    <name evidence="1" type="ORF">RASY3_02885</name>
</gene>
<organism evidence="1 2">
    <name type="scientific">Ruminococcus albus SY3</name>
    <dbReference type="NCBI Taxonomy" id="1341156"/>
    <lineage>
        <taxon>Bacteria</taxon>
        <taxon>Bacillati</taxon>
        <taxon>Bacillota</taxon>
        <taxon>Clostridia</taxon>
        <taxon>Eubacteriales</taxon>
        <taxon>Oscillospiraceae</taxon>
        <taxon>Ruminococcus</taxon>
    </lineage>
</organism>
<protein>
    <recommendedName>
        <fullName evidence="3">DUF2971 domain-containing protein</fullName>
    </recommendedName>
</protein>
<comment type="caution">
    <text evidence="1">The sequence shown here is derived from an EMBL/GenBank/DDBJ whole genome shotgun (WGS) entry which is preliminary data.</text>
</comment>
<evidence type="ECO:0008006" key="3">
    <source>
        <dbReference type="Google" id="ProtNLM"/>
    </source>
</evidence>
<dbReference type="PATRIC" id="fig|1341156.4.peg.302"/>
<reference evidence="1 2" key="1">
    <citation type="submission" date="2013-06" db="EMBL/GenBank/DDBJ databases">
        <title>Rumen cellulosomics: divergent fiber-degrading strategies revealed by comparative genome-wide analysis of six Ruminococcal strains.</title>
        <authorList>
            <person name="Dassa B."/>
            <person name="Borovok I."/>
            <person name="Lamed R."/>
            <person name="Flint H."/>
            <person name="Yeoman C.J."/>
            <person name="White B."/>
            <person name="Bayer E.A."/>
        </authorList>
    </citation>
    <scope>NUCLEOTIDE SEQUENCE [LARGE SCALE GENOMIC DNA]</scope>
    <source>
        <strain evidence="1 2">SY3</strain>
    </source>
</reference>
<proteinExistence type="predicted"/>
<dbReference type="Pfam" id="PF11185">
    <property type="entry name" value="DUF2971"/>
    <property type="match status" value="1"/>
</dbReference>
<keyword evidence="2" id="KW-1185">Reference proteome</keyword>
<evidence type="ECO:0000313" key="1">
    <source>
        <dbReference type="EMBL" id="EXM41028.1"/>
    </source>
</evidence>
<dbReference type="InterPro" id="IPR021352">
    <property type="entry name" value="DUF2971"/>
</dbReference>
<dbReference type="AlphaFoldDB" id="A0A011W2K8"/>
<dbReference type="RefSeq" id="WP_037284957.1">
    <property type="nucleotide sequence ID" value="NZ_JEOB01000001.1"/>
</dbReference>
<dbReference type="OrthoDB" id="1861949at2"/>
<evidence type="ECO:0000313" key="2">
    <source>
        <dbReference type="Proteomes" id="UP000021369"/>
    </source>
</evidence>
<accession>A0A011W2K8</accession>
<dbReference type="EMBL" id="JEOB01000001">
    <property type="protein sequence ID" value="EXM41028.1"/>
    <property type="molecule type" value="Genomic_DNA"/>
</dbReference>
<sequence>MSTQLLFKYKPINSTDQLVRIIDSINNNRLFFPGYKKLNDPLESSGYVIELSGYAGRGMILAVDDEDRFVAERRQQYKILSLTENCFSPSMWAHYTSEYNGICIGYWRKESFSSARKLTYINEAVHAKTANYMGFVDEDNLDQEVYESFFYKHSDWSYEKEWRIVSKQDDKFLNYSSNDLACIIFGENLSNEIRSIIINNLKVHVPMYYTKTGYRSFGINLLPISYVLNIDGSTPPFIRNADELIDDINKKTC</sequence>
<dbReference type="Proteomes" id="UP000021369">
    <property type="component" value="Unassembled WGS sequence"/>
</dbReference>
<name>A0A011W2K8_RUMAL</name>